<evidence type="ECO:0000256" key="1">
    <source>
        <dbReference type="SAM" id="MobiDB-lite"/>
    </source>
</evidence>
<proteinExistence type="predicted"/>
<sequence length="115" mass="12465">MARDLRRHGARHDDEAVRITTAAPSRDVDIAARQRRYVVSMAIRTVCFVAAIAVGPGVLRWVLVAAALLLPYVAVVMANAGETKDESLGLPDQQYVRELDAGPEDDTPGAEHPHP</sequence>
<organism evidence="3 4">
    <name type="scientific">Nocardioides soli</name>
    <dbReference type="NCBI Taxonomy" id="1036020"/>
    <lineage>
        <taxon>Bacteria</taxon>
        <taxon>Bacillati</taxon>
        <taxon>Actinomycetota</taxon>
        <taxon>Actinomycetes</taxon>
        <taxon>Propionibacteriales</taxon>
        <taxon>Nocardioidaceae</taxon>
        <taxon>Nocardioides</taxon>
    </lineage>
</organism>
<evidence type="ECO:0000313" key="4">
    <source>
        <dbReference type="Proteomes" id="UP000589626"/>
    </source>
</evidence>
<dbReference type="AlphaFoldDB" id="A0A7W4VZH8"/>
<keyword evidence="2" id="KW-1133">Transmembrane helix</keyword>
<accession>A0A7W4VZH8</accession>
<keyword evidence="2" id="KW-0812">Transmembrane</keyword>
<keyword evidence="4" id="KW-1185">Reference proteome</keyword>
<reference evidence="3 4" key="1">
    <citation type="submission" date="2020-08" db="EMBL/GenBank/DDBJ databases">
        <title>Sequencing the genomes of 1000 actinobacteria strains.</title>
        <authorList>
            <person name="Klenk H.-P."/>
        </authorList>
    </citation>
    <scope>NUCLEOTIDE SEQUENCE [LARGE SCALE GENOMIC DNA]</scope>
    <source>
        <strain evidence="3 4">DSM 105498</strain>
    </source>
</reference>
<dbReference type="Pfam" id="PF11298">
    <property type="entry name" value="DUF3099"/>
    <property type="match status" value="1"/>
</dbReference>
<protein>
    <submittedName>
        <fullName evidence="3">Flp pilus assembly protein TadB</fullName>
    </submittedName>
</protein>
<dbReference type="InterPro" id="IPR021449">
    <property type="entry name" value="DUF3099"/>
</dbReference>
<feature type="transmembrane region" description="Helical" evidence="2">
    <location>
        <begin position="37"/>
        <end position="55"/>
    </location>
</feature>
<keyword evidence="2" id="KW-0472">Membrane</keyword>
<dbReference type="EMBL" id="JACHWR010000003">
    <property type="protein sequence ID" value="MBB3044663.1"/>
    <property type="molecule type" value="Genomic_DNA"/>
</dbReference>
<gene>
    <name evidence="3" type="ORF">FHU40_004500</name>
</gene>
<comment type="caution">
    <text evidence="3">The sequence shown here is derived from an EMBL/GenBank/DDBJ whole genome shotgun (WGS) entry which is preliminary data.</text>
</comment>
<evidence type="ECO:0000313" key="3">
    <source>
        <dbReference type="EMBL" id="MBB3044663.1"/>
    </source>
</evidence>
<feature type="region of interest" description="Disordered" evidence="1">
    <location>
        <begin position="85"/>
        <end position="115"/>
    </location>
</feature>
<evidence type="ECO:0000256" key="2">
    <source>
        <dbReference type="SAM" id="Phobius"/>
    </source>
</evidence>
<dbReference type="RefSeq" id="WP_183594587.1">
    <property type="nucleotide sequence ID" value="NZ_JACHWR010000003.1"/>
</dbReference>
<dbReference type="Proteomes" id="UP000589626">
    <property type="component" value="Unassembled WGS sequence"/>
</dbReference>
<name>A0A7W4VZH8_9ACTN</name>